<dbReference type="Gene3D" id="3.60.15.10">
    <property type="entry name" value="Ribonuclease Z/Hydroxyacylglutathione hydrolase-like"/>
    <property type="match status" value="1"/>
</dbReference>
<dbReference type="SMART" id="SM00849">
    <property type="entry name" value="Lactamase_B"/>
    <property type="match status" value="1"/>
</dbReference>
<name>A0A377H584_9PAST</name>
<protein>
    <submittedName>
        <fullName evidence="6">Hydroxyacylglutathione hydrolase</fullName>
    </submittedName>
</protein>
<dbReference type="AlphaFoldDB" id="A0A377H584"/>
<dbReference type="Proteomes" id="UP000254232">
    <property type="component" value="Unassembled WGS sequence"/>
</dbReference>
<evidence type="ECO:0000256" key="3">
    <source>
        <dbReference type="ARBA" id="ARBA00022801"/>
    </source>
</evidence>
<dbReference type="Pfam" id="PF00753">
    <property type="entry name" value="Lactamase_B"/>
    <property type="match status" value="1"/>
</dbReference>
<sequence>MSMNVQIIPVTAFQQNCSVVWDDEKNASIIDPGGDAEKILQFLEDNKLIAKFILLTHGHLDHVGAAAKLKRDLNIDILGPEKSDEYWLQALPEQASQFGLPYCAPLLPDRWLNEGEVITIGKLTFDVLHLPGHTPGHIGFINKAENIAFTGDVLFRQSIGRTDFQGGSFSELIDSIKNKLWPLDNNMQVVAGHGPLTTIGYEKQYNPYLTTQIIDE</sequence>
<dbReference type="InterPro" id="IPR001279">
    <property type="entry name" value="Metallo-B-lactamas"/>
</dbReference>
<evidence type="ECO:0000313" key="7">
    <source>
        <dbReference type="Proteomes" id="UP000254232"/>
    </source>
</evidence>
<gene>
    <name evidence="6" type="ORF">NCTC11413_00630</name>
</gene>
<accession>A0A377H584</accession>
<evidence type="ECO:0000259" key="5">
    <source>
        <dbReference type="SMART" id="SM00849"/>
    </source>
</evidence>
<dbReference type="InterPro" id="IPR036866">
    <property type="entry name" value="RibonucZ/Hydroxyglut_hydro"/>
</dbReference>
<evidence type="ECO:0000313" key="6">
    <source>
        <dbReference type="EMBL" id="STO37518.1"/>
    </source>
</evidence>
<organism evidence="6 7">
    <name type="scientific">Gallibacterium anatis</name>
    <dbReference type="NCBI Taxonomy" id="750"/>
    <lineage>
        <taxon>Bacteria</taxon>
        <taxon>Pseudomonadati</taxon>
        <taxon>Pseudomonadota</taxon>
        <taxon>Gammaproteobacteria</taxon>
        <taxon>Pasteurellales</taxon>
        <taxon>Pasteurellaceae</taxon>
        <taxon>Gallibacterium</taxon>
    </lineage>
</organism>
<dbReference type="SUPFAM" id="SSF56281">
    <property type="entry name" value="Metallo-hydrolase/oxidoreductase"/>
    <property type="match status" value="1"/>
</dbReference>
<proteinExistence type="predicted"/>
<dbReference type="GO" id="GO:0016787">
    <property type="term" value="F:hydrolase activity"/>
    <property type="evidence" value="ECO:0007669"/>
    <property type="project" value="UniProtKB-KW"/>
</dbReference>
<dbReference type="EMBL" id="UGGZ01000001">
    <property type="protein sequence ID" value="STO37518.1"/>
    <property type="molecule type" value="Genomic_DNA"/>
</dbReference>
<dbReference type="InterPro" id="IPR051453">
    <property type="entry name" value="MBL_Glyoxalase_II"/>
</dbReference>
<dbReference type="PANTHER" id="PTHR46233:SF3">
    <property type="entry name" value="HYDROXYACYLGLUTATHIONE HYDROLASE GLOC"/>
    <property type="match status" value="1"/>
</dbReference>
<evidence type="ECO:0000256" key="2">
    <source>
        <dbReference type="ARBA" id="ARBA00022723"/>
    </source>
</evidence>
<evidence type="ECO:0000256" key="1">
    <source>
        <dbReference type="ARBA" id="ARBA00001947"/>
    </source>
</evidence>
<dbReference type="GO" id="GO:0046872">
    <property type="term" value="F:metal ion binding"/>
    <property type="evidence" value="ECO:0007669"/>
    <property type="project" value="UniProtKB-KW"/>
</dbReference>
<dbReference type="CDD" id="cd07737">
    <property type="entry name" value="YcbL-like_MBL-fold"/>
    <property type="match status" value="1"/>
</dbReference>
<evidence type="ECO:0000256" key="4">
    <source>
        <dbReference type="ARBA" id="ARBA00022833"/>
    </source>
</evidence>
<comment type="cofactor">
    <cofactor evidence="1">
        <name>Zn(2+)</name>
        <dbReference type="ChEBI" id="CHEBI:29105"/>
    </cofactor>
</comment>
<keyword evidence="3 6" id="KW-0378">Hydrolase</keyword>
<reference evidence="6 7" key="1">
    <citation type="submission" date="2018-06" db="EMBL/GenBank/DDBJ databases">
        <authorList>
            <consortium name="Pathogen Informatics"/>
            <person name="Doyle S."/>
        </authorList>
    </citation>
    <scope>NUCLEOTIDE SEQUENCE [LARGE SCALE GENOMIC DNA]</scope>
    <source>
        <strain evidence="6 7">NCTC11413</strain>
    </source>
</reference>
<keyword evidence="4" id="KW-0862">Zinc</keyword>
<feature type="domain" description="Metallo-beta-lactamase" evidence="5">
    <location>
        <begin position="14"/>
        <end position="193"/>
    </location>
</feature>
<keyword evidence="2" id="KW-0479">Metal-binding</keyword>
<dbReference type="PANTHER" id="PTHR46233">
    <property type="entry name" value="HYDROXYACYLGLUTATHIONE HYDROLASE GLOC"/>
    <property type="match status" value="1"/>
</dbReference>